<evidence type="ECO:0000256" key="9">
    <source>
        <dbReference type="HAMAP-Rule" id="MF_02007"/>
    </source>
</evidence>
<evidence type="ECO:0000313" key="12">
    <source>
        <dbReference type="EMBL" id="MBE9116887.1"/>
    </source>
</evidence>
<dbReference type="RefSeq" id="WP_194029976.1">
    <property type="nucleotide sequence ID" value="NZ_JADEWZ010000018.1"/>
</dbReference>
<dbReference type="GO" id="GO:0006437">
    <property type="term" value="P:tyrosyl-tRNA aminoacylation"/>
    <property type="evidence" value="ECO:0007669"/>
    <property type="project" value="UniProtKB-UniRule"/>
</dbReference>
<evidence type="ECO:0000256" key="7">
    <source>
        <dbReference type="ARBA" id="ARBA00023146"/>
    </source>
</evidence>
<keyword evidence="7 9" id="KW-0030">Aminoacyl-tRNA synthetase</keyword>
<feature type="binding site" evidence="9">
    <location>
        <position position="243"/>
    </location>
    <ligand>
        <name>ATP</name>
        <dbReference type="ChEBI" id="CHEBI:30616"/>
    </ligand>
</feature>
<dbReference type="GO" id="GO:0005829">
    <property type="term" value="C:cytosol"/>
    <property type="evidence" value="ECO:0007669"/>
    <property type="project" value="TreeGrafter"/>
</dbReference>
<dbReference type="Pfam" id="PF22421">
    <property type="entry name" value="SYY_C-terminal"/>
    <property type="match status" value="1"/>
</dbReference>
<feature type="domain" description="RNA-binding S4" evidence="11">
    <location>
        <begin position="343"/>
        <end position="404"/>
    </location>
</feature>
<dbReference type="SUPFAM" id="SSF55174">
    <property type="entry name" value="Alpha-L RNA-binding motif"/>
    <property type="match status" value="1"/>
</dbReference>
<feature type="short sequence motif" description="'HIGH' region" evidence="9">
    <location>
        <begin position="54"/>
        <end position="63"/>
    </location>
</feature>
<dbReference type="SMART" id="SM00363">
    <property type="entry name" value="S4"/>
    <property type="match status" value="1"/>
</dbReference>
<keyword evidence="13" id="KW-1185">Reference proteome</keyword>
<sequence length="407" mass="45337">MPVSKKHPSLDWLYRGISEIFPDRSEAQNLSENLGYRILTQTDRPLRVKLGIDPTGTDLHLGHSIPFRKLRAFQDAGHKAILIIGDFTAQIGDPTGKSEVRRQLTPAQVKENAQTYLEQLRPVLDFSPERLEIRYNSEWLSKLDLAKILGLLGTMTVGQMLAKEGFSERFKKENPIYLHEFLYPLMQGYDSVAVEADVELGGTDQKFNFAVGRDLQRHFGQEPQFCLLLPLLLGADGVNKMSKSLDNYVGLTEDALSMYSKLEGTPDGLLAQYFELLTNLPLEELPENPRELQKLLALEVTSQYHGRDAAQAAQDAALKLVRGQTTSTGVVPEFSLAGLSFPVKLTFVLKESGLCPSSSAGRKMIQNGGVQLDGEKVKDVNFSLESAERFQGKVLQVGKKKFVRLMP</sequence>
<dbReference type="CDD" id="cd00805">
    <property type="entry name" value="TyrRS_core"/>
    <property type="match status" value="1"/>
</dbReference>
<keyword evidence="3 9" id="KW-0547">Nucleotide-binding</keyword>
<organism evidence="12 13">
    <name type="scientific">Lusitaniella coriacea LEGE 07157</name>
    <dbReference type="NCBI Taxonomy" id="945747"/>
    <lineage>
        <taxon>Bacteria</taxon>
        <taxon>Bacillati</taxon>
        <taxon>Cyanobacteriota</taxon>
        <taxon>Cyanophyceae</taxon>
        <taxon>Spirulinales</taxon>
        <taxon>Lusitaniellaceae</taxon>
        <taxon>Lusitaniella</taxon>
    </lineage>
</organism>
<dbReference type="InterPro" id="IPR024088">
    <property type="entry name" value="Tyr-tRNA-ligase_bac-type"/>
</dbReference>
<dbReference type="InterPro" id="IPR024108">
    <property type="entry name" value="Tyr-tRNA-ligase_bac_2"/>
</dbReference>
<evidence type="ECO:0000313" key="13">
    <source>
        <dbReference type="Proteomes" id="UP000654482"/>
    </source>
</evidence>
<evidence type="ECO:0000256" key="5">
    <source>
        <dbReference type="ARBA" id="ARBA00022884"/>
    </source>
</evidence>
<dbReference type="PANTHER" id="PTHR11766:SF1">
    <property type="entry name" value="TYROSINE--TRNA LIGASE"/>
    <property type="match status" value="1"/>
</dbReference>
<dbReference type="HAMAP" id="MF_02007">
    <property type="entry name" value="Tyr_tRNA_synth_type2"/>
    <property type="match status" value="1"/>
</dbReference>
<dbReference type="Pfam" id="PF00579">
    <property type="entry name" value="tRNA-synt_1b"/>
    <property type="match status" value="1"/>
</dbReference>
<proteinExistence type="inferred from homology"/>
<evidence type="ECO:0000256" key="2">
    <source>
        <dbReference type="ARBA" id="ARBA00022598"/>
    </source>
</evidence>
<dbReference type="PROSITE" id="PS50889">
    <property type="entry name" value="S4"/>
    <property type="match status" value="1"/>
</dbReference>
<evidence type="ECO:0000256" key="1">
    <source>
        <dbReference type="ARBA" id="ARBA00022490"/>
    </source>
</evidence>
<name>A0A8J7DX33_9CYAN</name>
<dbReference type="EC" id="6.1.1.1" evidence="9"/>
<reference evidence="12" key="1">
    <citation type="submission" date="2020-10" db="EMBL/GenBank/DDBJ databases">
        <authorList>
            <person name="Castelo-Branco R."/>
            <person name="Eusebio N."/>
            <person name="Adriana R."/>
            <person name="Vieira A."/>
            <person name="Brugerolle De Fraissinette N."/>
            <person name="Rezende De Castro R."/>
            <person name="Schneider M.P."/>
            <person name="Vasconcelos V."/>
            <person name="Leao P.N."/>
        </authorList>
    </citation>
    <scope>NUCLEOTIDE SEQUENCE</scope>
    <source>
        <strain evidence="12">LEGE 07157</strain>
    </source>
</reference>
<keyword evidence="4 9" id="KW-0067">ATP-binding</keyword>
<dbReference type="InterPro" id="IPR002305">
    <property type="entry name" value="aa-tRNA-synth_Ic"/>
</dbReference>
<evidence type="ECO:0000256" key="3">
    <source>
        <dbReference type="ARBA" id="ARBA00022741"/>
    </source>
</evidence>
<dbReference type="Proteomes" id="UP000654482">
    <property type="component" value="Unassembled WGS sequence"/>
</dbReference>
<comment type="similarity">
    <text evidence="9">Belongs to the class-I aminoacyl-tRNA synthetase family. TyrS type 2 subfamily.</text>
</comment>
<protein>
    <recommendedName>
        <fullName evidence="9">Tyrosine--tRNA ligase</fullName>
        <ecNumber evidence="9">6.1.1.1</ecNumber>
    </recommendedName>
    <alternativeName>
        <fullName evidence="9">Tyrosyl-tRNA synthetase</fullName>
        <shortName evidence="9">TyrRS</shortName>
    </alternativeName>
</protein>
<dbReference type="Gene3D" id="1.10.240.10">
    <property type="entry name" value="Tyrosyl-Transfer RNA Synthetase"/>
    <property type="match status" value="1"/>
</dbReference>
<comment type="subunit">
    <text evidence="9">Homodimer.</text>
</comment>
<dbReference type="NCBIfam" id="TIGR00234">
    <property type="entry name" value="tyrS"/>
    <property type="match status" value="1"/>
</dbReference>
<evidence type="ECO:0000259" key="11">
    <source>
        <dbReference type="SMART" id="SM00363"/>
    </source>
</evidence>
<comment type="caution">
    <text evidence="12">The sequence shown here is derived from an EMBL/GenBank/DDBJ whole genome shotgun (WGS) entry which is preliminary data.</text>
</comment>
<dbReference type="PANTHER" id="PTHR11766">
    <property type="entry name" value="TYROSYL-TRNA SYNTHETASE"/>
    <property type="match status" value="1"/>
</dbReference>
<dbReference type="InterPro" id="IPR014729">
    <property type="entry name" value="Rossmann-like_a/b/a_fold"/>
</dbReference>
<dbReference type="InterPro" id="IPR002307">
    <property type="entry name" value="Tyr-tRNA-ligase"/>
</dbReference>
<evidence type="ECO:0000256" key="8">
    <source>
        <dbReference type="ARBA" id="ARBA00048248"/>
    </source>
</evidence>
<evidence type="ECO:0000256" key="10">
    <source>
        <dbReference type="PROSITE-ProRule" id="PRU00182"/>
    </source>
</evidence>
<comment type="subcellular location">
    <subcellularLocation>
        <location evidence="9">Cytoplasm</location>
    </subcellularLocation>
</comment>
<keyword evidence="2 9" id="KW-0436">Ligase</keyword>
<dbReference type="PRINTS" id="PR01040">
    <property type="entry name" value="TRNASYNTHTYR"/>
</dbReference>
<keyword evidence="1 9" id="KW-0963">Cytoplasm</keyword>
<dbReference type="EMBL" id="JADEWZ010000018">
    <property type="protein sequence ID" value="MBE9116887.1"/>
    <property type="molecule type" value="Genomic_DNA"/>
</dbReference>
<dbReference type="GO" id="GO:0003723">
    <property type="term" value="F:RNA binding"/>
    <property type="evidence" value="ECO:0007669"/>
    <property type="project" value="UniProtKB-KW"/>
</dbReference>
<dbReference type="InterPro" id="IPR036986">
    <property type="entry name" value="S4_RNA-bd_sf"/>
</dbReference>
<evidence type="ECO:0000256" key="6">
    <source>
        <dbReference type="ARBA" id="ARBA00022917"/>
    </source>
</evidence>
<keyword evidence="5 10" id="KW-0694">RNA-binding</keyword>
<dbReference type="InterPro" id="IPR002942">
    <property type="entry name" value="S4_RNA-bd"/>
</dbReference>
<comment type="catalytic activity">
    <reaction evidence="8 9">
        <text>tRNA(Tyr) + L-tyrosine + ATP = L-tyrosyl-tRNA(Tyr) + AMP + diphosphate + H(+)</text>
        <dbReference type="Rhea" id="RHEA:10220"/>
        <dbReference type="Rhea" id="RHEA-COMP:9706"/>
        <dbReference type="Rhea" id="RHEA-COMP:9707"/>
        <dbReference type="ChEBI" id="CHEBI:15378"/>
        <dbReference type="ChEBI" id="CHEBI:30616"/>
        <dbReference type="ChEBI" id="CHEBI:33019"/>
        <dbReference type="ChEBI" id="CHEBI:58315"/>
        <dbReference type="ChEBI" id="CHEBI:78442"/>
        <dbReference type="ChEBI" id="CHEBI:78536"/>
        <dbReference type="ChEBI" id="CHEBI:456215"/>
        <dbReference type="EC" id="6.1.1.1"/>
    </reaction>
</comment>
<evidence type="ECO:0000256" key="4">
    <source>
        <dbReference type="ARBA" id="ARBA00022840"/>
    </source>
</evidence>
<accession>A0A8J7DX33</accession>
<dbReference type="FunFam" id="3.10.290.10:FF:000022">
    <property type="entry name" value="Tyrosine--tRNA ligase"/>
    <property type="match status" value="1"/>
</dbReference>
<dbReference type="AlphaFoldDB" id="A0A8J7DX33"/>
<dbReference type="Gene3D" id="3.10.290.10">
    <property type="entry name" value="RNA-binding S4 domain"/>
    <property type="match status" value="1"/>
</dbReference>
<comment type="function">
    <text evidence="9">Catalyzes the attachment of tyrosine to tRNA(Tyr) in a two-step reaction: tyrosine is first activated by ATP to form Tyr-AMP and then transferred to the acceptor end of tRNA(Tyr).</text>
</comment>
<feature type="short sequence motif" description="'KMSKS' region" evidence="9">
    <location>
        <begin position="240"/>
        <end position="244"/>
    </location>
</feature>
<keyword evidence="6 9" id="KW-0648">Protein biosynthesis</keyword>
<gene>
    <name evidence="9" type="primary">tyrS</name>
    <name evidence="12" type="ORF">IQ249_13350</name>
</gene>
<dbReference type="GO" id="GO:0004831">
    <property type="term" value="F:tyrosine-tRNA ligase activity"/>
    <property type="evidence" value="ECO:0007669"/>
    <property type="project" value="UniProtKB-UniRule"/>
</dbReference>
<dbReference type="InterPro" id="IPR054608">
    <property type="entry name" value="SYY-like_C"/>
</dbReference>
<dbReference type="GO" id="GO:0005524">
    <property type="term" value="F:ATP binding"/>
    <property type="evidence" value="ECO:0007669"/>
    <property type="project" value="UniProtKB-UniRule"/>
</dbReference>
<dbReference type="CDD" id="cd00165">
    <property type="entry name" value="S4"/>
    <property type="match status" value="1"/>
</dbReference>
<dbReference type="Gene3D" id="3.40.50.620">
    <property type="entry name" value="HUPs"/>
    <property type="match status" value="1"/>
</dbReference>
<dbReference type="SUPFAM" id="SSF52374">
    <property type="entry name" value="Nucleotidylyl transferase"/>
    <property type="match status" value="1"/>
</dbReference>